<comment type="caution">
    <text evidence="1">The sequence shown here is derived from an EMBL/GenBank/DDBJ whole genome shotgun (WGS) entry which is preliminary data.</text>
</comment>
<dbReference type="PANTHER" id="PTHR31758:SF2">
    <property type="entry name" value="BTB_POZ DOMAIN-CONTAINING PROTEIN YLR108C"/>
    <property type="match status" value="1"/>
</dbReference>
<evidence type="ECO:0008006" key="3">
    <source>
        <dbReference type="Google" id="ProtNLM"/>
    </source>
</evidence>
<dbReference type="EMBL" id="MCGR01000102">
    <property type="protein sequence ID" value="ORY53984.1"/>
    <property type="molecule type" value="Genomic_DNA"/>
</dbReference>
<dbReference type="Proteomes" id="UP000193467">
    <property type="component" value="Unassembled WGS sequence"/>
</dbReference>
<evidence type="ECO:0000313" key="2">
    <source>
        <dbReference type="Proteomes" id="UP000193467"/>
    </source>
</evidence>
<dbReference type="PANTHER" id="PTHR31758">
    <property type="entry name" value="BTB/POZ DOMAIN-CONTAINING PROTEIN YLR108C"/>
    <property type="match status" value="1"/>
</dbReference>
<reference evidence="1 2" key="1">
    <citation type="submission" date="2016-07" db="EMBL/GenBank/DDBJ databases">
        <title>Pervasive Adenine N6-methylation of Active Genes in Fungi.</title>
        <authorList>
            <consortium name="DOE Joint Genome Institute"/>
            <person name="Mondo S.J."/>
            <person name="Dannebaum R.O."/>
            <person name="Kuo R.C."/>
            <person name="Labutti K."/>
            <person name="Haridas S."/>
            <person name="Kuo A."/>
            <person name="Salamov A."/>
            <person name="Ahrendt S.R."/>
            <person name="Lipzen A."/>
            <person name="Sullivan W."/>
            <person name="Andreopoulos W.B."/>
            <person name="Clum A."/>
            <person name="Lindquist E."/>
            <person name="Daum C."/>
            <person name="Ramamoorthy G.K."/>
            <person name="Gryganskyi A."/>
            <person name="Culley D."/>
            <person name="Magnuson J.K."/>
            <person name="James T.Y."/>
            <person name="O'Malley M.A."/>
            <person name="Stajich J.E."/>
            <person name="Spatafora J.W."/>
            <person name="Visel A."/>
            <person name="Grigoriev I.V."/>
        </authorList>
    </citation>
    <scope>NUCLEOTIDE SEQUENCE [LARGE SCALE GENOMIC DNA]</scope>
    <source>
        <strain evidence="1 2">62-1032</strain>
    </source>
</reference>
<dbReference type="SUPFAM" id="SSF54695">
    <property type="entry name" value="POZ domain"/>
    <property type="match status" value="1"/>
</dbReference>
<dbReference type="InParanoid" id="A0A1Y2D4B6"/>
<dbReference type="Gene3D" id="3.30.710.10">
    <property type="entry name" value="Potassium Channel Kv1.1, Chain A"/>
    <property type="match status" value="1"/>
</dbReference>
<feature type="non-terminal residue" evidence="1">
    <location>
        <position position="1"/>
    </location>
</feature>
<feature type="non-terminal residue" evidence="1">
    <location>
        <position position="108"/>
    </location>
</feature>
<organism evidence="1 2">
    <name type="scientific">Leucosporidium creatinivorum</name>
    <dbReference type="NCBI Taxonomy" id="106004"/>
    <lineage>
        <taxon>Eukaryota</taxon>
        <taxon>Fungi</taxon>
        <taxon>Dikarya</taxon>
        <taxon>Basidiomycota</taxon>
        <taxon>Pucciniomycotina</taxon>
        <taxon>Microbotryomycetes</taxon>
        <taxon>Leucosporidiales</taxon>
        <taxon>Leucosporidium</taxon>
    </lineage>
</organism>
<protein>
    <recommendedName>
        <fullName evidence="3">Potassium channel tetramerisation-type BTB domain-containing protein</fullName>
    </recommendedName>
</protein>
<evidence type="ECO:0000313" key="1">
    <source>
        <dbReference type="EMBL" id="ORY53984.1"/>
    </source>
</evidence>
<keyword evidence="2" id="KW-1185">Reference proteome</keyword>
<dbReference type="STRING" id="106004.A0A1Y2D4B6"/>
<accession>A0A1Y2D4B6</accession>
<gene>
    <name evidence="1" type="ORF">BCR35DRAFT_246789</name>
</gene>
<name>A0A1Y2D4B6_9BASI</name>
<dbReference type="AlphaFoldDB" id="A0A1Y2D4B6"/>
<dbReference type="InterPro" id="IPR011333">
    <property type="entry name" value="SKP1/BTB/POZ_sf"/>
</dbReference>
<proteinExistence type="predicted"/>
<sequence length="108" mass="12294">EQYSVITRGVNFHLSRSQIEYDSPNYFTWAFLEHDFAEAASKVIYLDRNPQLFALIVEHLSGYEILPLASRAIPDIMTPLVALDNLRIDAEYFGLSKLSARLTEALDS</sequence>
<dbReference type="OrthoDB" id="2370221at2759"/>